<accession>A0A8H7QPS2</accession>
<name>A0A8H7QPS2_9FUNG</name>
<dbReference type="InterPro" id="IPR012349">
    <property type="entry name" value="Split_barrel_FMN-bd"/>
</dbReference>
<dbReference type="PANTHER" id="PTHR28243">
    <property type="entry name" value="AGL049CP"/>
    <property type="match status" value="1"/>
</dbReference>
<dbReference type="InterPro" id="IPR024624">
    <property type="entry name" value="Pyridox_Oxase_Alr4036_FMN-bd"/>
</dbReference>
<sequence length="658" mass="74787">MSTVIIPAWKKLLQSSLQDNIAKSGSSATYVSIATVKKDNTPAVRTVVMRGFVAEHHTEETNWKSDLLVVITDKTSDKIKEIMNNPHTEICWYMNGTMEQFRIGGTINIVEKDFDQTLQSFTKQQQQQQTGFNWQAERLRQFIQFGSSMRANMVHSKQVKELEISGIDPTSGWFQNDEMQGLLEEAYENFVLLVVKVTSVRHWSPSTGTKSMLMSITQTVIENQDNLLTTSRNKSLSPSHFHINDNHRSLDSISPNSSSRPKLHTIHSSDTSRFPTLEKLENSMILSKNSNITIEPVTFPADCTNSNMAKSNQRCEEYSLNYKKKKNYQSTPTEIFAKNLSEAVLDVDDSFEDGYVYNTKGGLYPSLSPPIAFESKGTNNYRSTASSNDENSSYFSDHHKQKFRRPGLRSTVSELPARGVKSIYLDSMASKFEKRKFRNSHFRCSSLSGEDDDEENAPLLYYSSPSTNTRRKRSYENRSPLQSVEIITFGNVLGTQKQLIFNLHARARNSNAWKIQISHAAISLFAASHFVPTLNIMNETSRNTRQEYLGTINKLDDPLIFEASPLFYLRFKSSVSTSQIQIKNPGETKDDSSGNERWSLLIRYPYELTIRGVLKYQLFPYVNTKTYSARVCKIMQIDPATGSIKEVPIPEQSICDET</sequence>
<comment type="caution">
    <text evidence="3">The sequence shown here is derived from an EMBL/GenBank/DDBJ whole genome shotgun (WGS) entry which is preliminary data.</text>
</comment>
<dbReference type="Pfam" id="PF12766">
    <property type="entry name" value="Pyridox_oxase_2"/>
    <property type="match status" value="1"/>
</dbReference>
<reference evidence="3" key="1">
    <citation type="submission" date="2020-12" db="EMBL/GenBank/DDBJ databases">
        <title>Metabolic potential, ecology and presence of endohyphal bacteria is reflected in genomic diversity of Mucoromycotina.</title>
        <authorList>
            <person name="Muszewska A."/>
            <person name="Okrasinska A."/>
            <person name="Steczkiewicz K."/>
            <person name="Drgas O."/>
            <person name="Orlowska M."/>
            <person name="Perlinska-Lenart U."/>
            <person name="Aleksandrzak-Piekarczyk T."/>
            <person name="Szatraj K."/>
            <person name="Zielenkiewicz U."/>
            <person name="Pilsyk S."/>
            <person name="Malc E."/>
            <person name="Mieczkowski P."/>
            <person name="Kruszewska J.S."/>
            <person name="Biernat P."/>
            <person name="Pawlowska J."/>
        </authorList>
    </citation>
    <scope>NUCLEOTIDE SEQUENCE</scope>
    <source>
        <strain evidence="3">CBS 226.32</strain>
    </source>
</reference>
<gene>
    <name evidence="3" type="ORF">INT46_011024</name>
</gene>
<protein>
    <recommendedName>
        <fullName evidence="2">Pyridoxamine 5'-phosphate oxidase Alr4036 family FMN-binding domain-containing protein</fullName>
    </recommendedName>
</protein>
<dbReference type="Gene3D" id="2.30.110.10">
    <property type="entry name" value="Electron Transport, Fmn-binding Protein, Chain A"/>
    <property type="match status" value="1"/>
</dbReference>
<evidence type="ECO:0000313" key="3">
    <source>
        <dbReference type="EMBL" id="KAG2196406.1"/>
    </source>
</evidence>
<dbReference type="AlphaFoldDB" id="A0A8H7QPS2"/>
<proteinExistence type="predicted"/>
<dbReference type="InterPro" id="IPR024260">
    <property type="entry name" value="Vac7"/>
</dbReference>
<dbReference type="OrthoDB" id="434253at2759"/>
<feature type="region of interest" description="Disordered" evidence="1">
    <location>
        <begin position="445"/>
        <end position="476"/>
    </location>
</feature>
<dbReference type="Proteomes" id="UP000650833">
    <property type="component" value="Unassembled WGS sequence"/>
</dbReference>
<dbReference type="EMBL" id="JAEPRC010000480">
    <property type="protein sequence ID" value="KAG2196406.1"/>
    <property type="molecule type" value="Genomic_DNA"/>
</dbReference>
<feature type="domain" description="Pyridoxamine 5'-phosphate oxidase Alr4036 family FMN-binding" evidence="2">
    <location>
        <begin position="7"/>
        <end position="110"/>
    </location>
</feature>
<feature type="region of interest" description="Disordered" evidence="1">
    <location>
        <begin position="244"/>
        <end position="270"/>
    </location>
</feature>
<dbReference type="SUPFAM" id="SSF50475">
    <property type="entry name" value="FMN-binding split barrel"/>
    <property type="match status" value="1"/>
</dbReference>
<dbReference type="PANTHER" id="PTHR28243:SF1">
    <property type="entry name" value="PYRIDOXAMINE 5'-PHOSPHATE OXIDASE ALR4036 FAMILY FMN-BINDING DOMAIN-CONTAINING PROTEIN"/>
    <property type="match status" value="1"/>
</dbReference>
<evidence type="ECO:0000259" key="2">
    <source>
        <dbReference type="Pfam" id="PF12766"/>
    </source>
</evidence>
<evidence type="ECO:0000256" key="1">
    <source>
        <dbReference type="SAM" id="MobiDB-lite"/>
    </source>
</evidence>
<dbReference type="Pfam" id="PF12751">
    <property type="entry name" value="Vac7"/>
    <property type="match status" value="1"/>
</dbReference>
<feature type="compositionally biased region" description="Polar residues" evidence="1">
    <location>
        <begin position="251"/>
        <end position="270"/>
    </location>
</feature>
<evidence type="ECO:0000313" key="4">
    <source>
        <dbReference type="Proteomes" id="UP000650833"/>
    </source>
</evidence>
<keyword evidence="4" id="KW-1185">Reference proteome</keyword>
<feature type="region of interest" description="Disordered" evidence="1">
    <location>
        <begin position="378"/>
        <end position="400"/>
    </location>
</feature>
<dbReference type="GO" id="GO:0010181">
    <property type="term" value="F:FMN binding"/>
    <property type="evidence" value="ECO:0007669"/>
    <property type="project" value="InterPro"/>
</dbReference>
<feature type="compositionally biased region" description="Polar residues" evidence="1">
    <location>
        <begin position="378"/>
        <end position="395"/>
    </location>
</feature>
<organism evidence="3 4">
    <name type="scientific">Mucor plumbeus</name>
    <dbReference type="NCBI Taxonomy" id="97098"/>
    <lineage>
        <taxon>Eukaryota</taxon>
        <taxon>Fungi</taxon>
        <taxon>Fungi incertae sedis</taxon>
        <taxon>Mucoromycota</taxon>
        <taxon>Mucoromycotina</taxon>
        <taxon>Mucoromycetes</taxon>
        <taxon>Mucorales</taxon>
        <taxon>Mucorineae</taxon>
        <taxon>Mucoraceae</taxon>
        <taxon>Mucor</taxon>
    </lineage>
</organism>